<sequence>MANLKQQALDKMLKEMEQEHSLSEDRIHNWLCEQEDDDLFQGVLKEGYTIKAALKYVSNKAREFAQNGMACILDETVFEWIREYFLSNSKLENIRQVPVEPVSKKKNKPAKTATAKARQGIWPDEDTKPDKPKKSTKGVVENQMSIFDFLDEA</sequence>
<organism evidence="2 3">
    <name type="scientific">Streptococcus suis</name>
    <dbReference type="NCBI Taxonomy" id="1307"/>
    <lineage>
        <taxon>Bacteria</taxon>
        <taxon>Bacillati</taxon>
        <taxon>Bacillota</taxon>
        <taxon>Bacilli</taxon>
        <taxon>Lactobacillales</taxon>
        <taxon>Streptococcaceae</taxon>
        <taxon>Streptococcus</taxon>
    </lineage>
</organism>
<evidence type="ECO:0000313" key="3">
    <source>
        <dbReference type="Proteomes" id="UP000315224"/>
    </source>
</evidence>
<dbReference type="Pfam" id="PF14058">
    <property type="entry name" value="PcfK"/>
    <property type="match status" value="1"/>
</dbReference>
<evidence type="ECO:0000313" key="2">
    <source>
        <dbReference type="EMBL" id="TQE88709.1"/>
    </source>
</evidence>
<comment type="caution">
    <text evidence="2">The sequence shown here is derived from an EMBL/GenBank/DDBJ whole genome shotgun (WGS) entry which is preliminary data.</text>
</comment>
<feature type="region of interest" description="Disordered" evidence="1">
    <location>
        <begin position="102"/>
        <end position="139"/>
    </location>
</feature>
<evidence type="ECO:0000256" key="1">
    <source>
        <dbReference type="SAM" id="MobiDB-lite"/>
    </source>
</evidence>
<accession>A0A540UW45</accession>
<proteinExistence type="predicted"/>
<dbReference type="AlphaFoldDB" id="A0A540UW45"/>
<evidence type="ECO:0008006" key="4">
    <source>
        <dbReference type="Google" id="ProtNLM"/>
    </source>
</evidence>
<dbReference type="InterPro" id="IPR025624">
    <property type="entry name" value="PcfK"/>
</dbReference>
<name>A0A540UW45_STRSU</name>
<dbReference type="RefSeq" id="WP_141600199.1">
    <property type="nucleotide sequence ID" value="NZ_VIEK01000006.1"/>
</dbReference>
<dbReference type="Proteomes" id="UP000315224">
    <property type="component" value="Unassembled WGS sequence"/>
</dbReference>
<reference evidence="2 3" key="1">
    <citation type="submission" date="2019-06" db="EMBL/GenBank/DDBJ databases">
        <title>Comprehensive assessment of Oxford Nanopore MinION sequencing for bacterial characterization and routine diagnosis.</title>
        <authorList>
            <person name="Tan S."/>
            <person name="Dvorak C.M.T."/>
            <person name="Gebhart C."/>
            <person name="Estrada A."/>
            <person name="Marthaler D.G."/>
            <person name="Murtaugh M.P."/>
        </authorList>
    </citation>
    <scope>NUCLEOTIDE SEQUENCE [LARGE SCALE GENOMIC DNA]</scope>
    <source>
        <strain evidence="2 3">2017UMN1435.21</strain>
    </source>
</reference>
<dbReference type="EMBL" id="VIEK01000006">
    <property type="protein sequence ID" value="TQE88709.1"/>
    <property type="molecule type" value="Genomic_DNA"/>
</dbReference>
<protein>
    <recommendedName>
        <fullName evidence="4">Phage protein</fullName>
    </recommendedName>
</protein>
<gene>
    <name evidence="2" type="ORF">FH692_04895</name>
</gene>